<feature type="repeat" description="TPR" evidence="10">
    <location>
        <begin position="22"/>
        <end position="55"/>
    </location>
</feature>
<dbReference type="STRING" id="743788.S8DPV5"/>
<comment type="similarity">
    <text evidence="9">Belongs to the Tom70 family.</text>
</comment>
<dbReference type="InParanoid" id="S8DPV5"/>
<comment type="subcellular location">
    <subcellularLocation>
        <location evidence="1">Mitochondrion outer membrane</location>
        <topology evidence="1">Single-pass membrane protein</topology>
    </subcellularLocation>
</comment>
<dbReference type="Pfam" id="PF13432">
    <property type="entry name" value="TPR_16"/>
    <property type="match status" value="1"/>
</dbReference>
<accession>S8DPV5</accession>
<keyword evidence="8" id="KW-0472">Membrane</keyword>
<sequence length="936" mass="104932">MTDVTGAKEDFLASIDLQPSLTQTWVKIASVYMEQGDPKKAFECFEEAIKHNPDDPDIYYHRGQGCARVVLFIMNEFDEAAQNYTKSTQLDDQFVFSHIQLAVAQYKAGNLANSMATFRRTLKAFPHRSEPHNYYGELLLDQQRFQEAVDKFDRAIEIENERPKPPPSNVLPQVNKGLAMYQWKQDVGAAERCCQEALRVDPECEAAVATLAQLSLQQGKIDVAMEMFERQADLARTEPELMNALTYQFVNMDYVTLHVAVRFSCLHLSEPTFKFPADAPRPGDEPERAPSRGPRQVAFYPNMKSGNKPQKPFSRSAAKRESVMALGSIEHLQHYFTKSGIAAESNPLNKPNSGMVRAIGGPSSIHIRPFSQQVRDFELPPSPAIPQIVQPSFPPYVKTFETDPESMRPGVIEDLSAVAVGWHLDGELHFADQDPNLLGAGSKSGEHLDVLDLLKLTTRAVRSVRNYLVSLPDDSSTPMLQTHFRPQSLQSAPPPRRRVSQPDAASDQLTRIRRGALEVLSALRDIEETARLPLEHDAYDAQSDHGSTSSPEQNDPSTRNTSPDFFDHDADTSVSIAFIEVGGSRKPVPVWEDEEETHDLSDEEFEKRERWDERLVLGGGWLYRQDMRLADLAREREVVARYLNTVDEVLFGGVQGGKRGWIRERERAERKLKEGRRASSADSLGIGGAASRRASRRVVSTGLLDTMRDMVVTEEPEEMEPLTEEDAIEDDDLPEWAKRSTFVDNPLGRLHALLVALLPVNLLPQLPHPPPNRSGLMHALSSGQLLCVAYNVGVRKSRKPWGFVSRDAIHDIITLDAQPPGDEQEGEKGKRGWTFRRTDNLRLWTAALKLRYLLPISTPAKLNAPRTPGTATPSNIGTPSVSPSPSQIRFPSNSTEELIVFDAPMVARQEGAWEDMLETVVFKWMDAVVEERRGER</sequence>
<dbReference type="HOGENOM" id="CLU_013928_0_0_1"/>
<dbReference type="GO" id="GO:0008320">
    <property type="term" value="F:protein transmembrane transporter activity"/>
    <property type="evidence" value="ECO:0007669"/>
    <property type="project" value="TreeGrafter"/>
</dbReference>
<dbReference type="InterPro" id="IPR019734">
    <property type="entry name" value="TPR_rpt"/>
</dbReference>
<evidence type="ECO:0000256" key="11">
    <source>
        <dbReference type="SAM" id="MobiDB-lite"/>
    </source>
</evidence>
<dbReference type="EMBL" id="KE504226">
    <property type="protein sequence ID" value="EPS94677.1"/>
    <property type="molecule type" value="Genomic_DNA"/>
</dbReference>
<feature type="region of interest" description="Disordered" evidence="11">
    <location>
        <begin position="274"/>
        <end position="319"/>
    </location>
</feature>
<evidence type="ECO:0000256" key="7">
    <source>
        <dbReference type="ARBA" id="ARBA00023128"/>
    </source>
</evidence>
<dbReference type="OrthoDB" id="2942533at2759"/>
<evidence type="ECO:0000256" key="8">
    <source>
        <dbReference type="ARBA" id="ARBA00023136"/>
    </source>
</evidence>
<evidence type="ECO:0000256" key="5">
    <source>
        <dbReference type="ARBA" id="ARBA00022803"/>
    </source>
</evidence>
<dbReference type="Pfam" id="PF13414">
    <property type="entry name" value="TPR_11"/>
    <property type="match status" value="1"/>
</dbReference>
<evidence type="ECO:0000313" key="13">
    <source>
        <dbReference type="Proteomes" id="UP000015241"/>
    </source>
</evidence>
<keyword evidence="13" id="KW-1185">Reference proteome</keyword>
<dbReference type="eggNOG" id="KOG0547">
    <property type="taxonomic scope" value="Eukaryota"/>
</dbReference>
<feature type="compositionally biased region" description="Polar residues" evidence="11">
    <location>
        <begin position="869"/>
        <end position="889"/>
    </location>
</feature>
<name>S8DPV5_FOMSC</name>
<feature type="compositionally biased region" description="Polar residues" evidence="11">
    <location>
        <begin position="544"/>
        <end position="563"/>
    </location>
</feature>
<dbReference type="SMART" id="SM00028">
    <property type="entry name" value="TPR"/>
    <property type="match status" value="6"/>
</dbReference>
<evidence type="ECO:0000256" key="4">
    <source>
        <dbReference type="ARBA" id="ARBA00022787"/>
    </source>
</evidence>
<dbReference type="PANTHER" id="PTHR46208">
    <property type="entry name" value="MITOCHONDRIAL IMPORT RECEPTOR SUBUNIT TOM70"/>
    <property type="match status" value="1"/>
</dbReference>
<evidence type="ECO:0000256" key="1">
    <source>
        <dbReference type="ARBA" id="ARBA00004572"/>
    </source>
</evidence>
<feature type="repeat" description="TPR" evidence="10">
    <location>
        <begin position="129"/>
        <end position="162"/>
    </location>
</feature>
<dbReference type="PROSITE" id="PS50293">
    <property type="entry name" value="TPR_REGION"/>
    <property type="match status" value="1"/>
</dbReference>
<feature type="region of interest" description="Disordered" evidence="11">
    <location>
        <begin position="540"/>
        <end position="567"/>
    </location>
</feature>
<keyword evidence="6" id="KW-1133">Transmembrane helix</keyword>
<dbReference type="GO" id="GO:0005741">
    <property type="term" value="C:mitochondrial outer membrane"/>
    <property type="evidence" value="ECO:0007669"/>
    <property type="project" value="UniProtKB-SubCell"/>
</dbReference>
<proteinExistence type="inferred from homology"/>
<feature type="compositionally biased region" description="Polar residues" evidence="11">
    <location>
        <begin position="473"/>
        <end position="491"/>
    </location>
</feature>
<keyword evidence="2" id="KW-0812">Transmembrane</keyword>
<keyword evidence="5 10" id="KW-0802">TPR repeat</keyword>
<feature type="region of interest" description="Disordered" evidence="11">
    <location>
        <begin position="471"/>
        <end position="510"/>
    </location>
</feature>
<dbReference type="PANTHER" id="PTHR46208:SF1">
    <property type="entry name" value="MITOCHONDRIAL IMPORT RECEPTOR SUBUNIT TOM70"/>
    <property type="match status" value="1"/>
</dbReference>
<evidence type="ECO:0000256" key="9">
    <source>
        <dbReference type="ARBA" id="ARBA00038030"/>
    </source>
</evidence>
<dbReference type="GO" id="GO:0030943">
    <property type="term" value="F:mitochondrion targeting sequence binding"/>
    <property type="evidence" value="ECO:0007669"/>
    <property type="project" value="TreeGrafter"/>
</dbReference>
<evidence type="ECO:0000256" key="2">
    <source>
        <dbReference type="ARBA" id="ARBA00022692"/>
    </source>
</evidence>
<dbReference type="GO" id="GO:0045039">
    <property type="term" value="P:protein insertion into mitochondrial inner membrane"/>
    <property type="evidence" value="ECO:0007669"/>
    <property type="project" value="TreeGrafter"/>
</dbReference>
<protein>
    <submittedName>
        <fullName evidence="12">Uncharacterized protein</fullName>
    </submittedName>
</protein>
<feature type="compositionally biased region" description="Basic and acidic residues" evidence="11">
    <location>
        <begin position="281"/>
        <end position="290"/>
    </location>
</feature>
<gene>
    <name evidence="12" type="ORF">FOMPIDRAFT_50029</name>
</gene>
<dbReference type="AlphaFoldDB" id="S8DPV5"/>
<evidence type="ECO:0000256" key="10">
    <source>
        <dbReference type="PROSITE-ProRule" id="PRU00339"/>
    </source>
</evidence>
<reference evidence="12 13" key="1">
    <citation type="journal article" date="2012" name="Science">
        <title>The Paleozoic origin of enzymatic lignin decomposition reconstructed from 31 fungal genomes.</title>
        <authorList>
            <person name="Floudas D."/>
            <person name="Binder M."/>
            <person name="Riley R."/>
            <person name="Barry K."/>
            <person name="Blanchette R.A."/>
            <person name="Henrissat B."/>
            <person name="Martinez A.T."/>
            <person name="Otillar R."/>
            <person name="Spatafora J.W."/>
            <person name="Yadav J.S."/>
            <person name="Aerts A."/>
            <person name="Benoit I."/>
            <person name="Boyd A."/>
            <person name="Carlson A."/>
            <person name="Copeland A."/>
            <person name="Coutinho P.M."/>
            <person name="de Vries R.P."/>
            <person name="Ferreira P."/>
            <person name="Findley K."/>
            <person name="Foster B."/>
            <person name="Gaskell J."/>
            <person name="Glotzer D."/>
            <person name="Gorecki P."/>
            <person name="Heitman J."/>
            <person name="Hesse C."/>
            <person name="Hori C."/>
            <person name="Igarashi K."/>
            <person name="Jurgens J.A."/>
            <person name="Kallen N."/>
            <person name="Kersten P."/>
            <person name="Kohler A."/>
            <person name="Kuees U."/>
            <person name="Kumar T.K.A."/>
            <person name="Kuo A."/>
            <person name="LaButti K."/>
            <person name="Larrondo L.F."/>
            <person name="Lindquist E."/>
            <person name="Ling A."/>
            <person name="Lombard V."/>
            <person name="Lucas S."/>
            <person name="Lundell T."/>
            <person name="Martin R."/>
            <person name="McLaughlin D.J."/>
            <person name="Morgenstern I."/>
            <person name="Morin E."/>
            <person name="Murat C."/>
            <person name="Nagy L.G."/>
            <person name="Nolan M."/>
            <person name="Ohm R.A."/>
            <person name="Patyshakuliyeva A."/>
            <person name="Rokas A."/>
            <person name="Ruiz-Duenas F.J."/>
            <person name="Sabat G."/>
            <person name="Salamov A."/>
            <person name="Samejima M."/>
            <person name="Schmutz J."/>
            <person name="Slot J.C."/>
            <person name="St John F."/>
            <person name="Stenlid J."/>
            <person name="Sun H."/>
            <person name="Sun S."/>
            <person name="Syed K."/>
            <person name="Tsang A."/>
            <person name="Wiebenga A."/>
            <person name="Young D."/>
            <person name="Pisabarro A."/>
            <person name="Eastwood D.C."/>
            <person name="Martin F."/>
            <person name="Cullen D."/>
            <person name="Grigoriev I.V."/>
            <person name="Hibbett D.S."/>
        </authorList>
    </citation>
    <scope>NUCLEOTIDE SEQUENCE</scope>
    <source>
        <strain evidence="13">FP-58527</strain>
    </source>
</reference>
<dbReference type="PROSITE" id="PS50005">
    <property type="entry name" value="TPR"/>
    <property type="match status" value="2"/>
</dbReference>
<dbReference type="GO" id="GO:0030150">
    <property type="term" value="P:protein import into mitochondrial matrix"/>
    <property type="evidence" value="ECO:0007669"/>
    <property type="project" value="TreeGrafter"/>
</dbReference>
<organism evidence="12 13">
    <name type="scientific">Fomitopsis schrenkii</name>
    <name type="common">Brown rot fungus</name>
    <dbReference type="NCBI Taxonomy" id="2126942"/>
    <lineage>
        <taxon>Eukaryota</taxon>
        <taxon>Fungi</taxon>
        <taxon>Dikarya</taxon>
        <taxon>Basidiomycota</taxon>
        <taxon>Agaricomycotina</taxon>
        <taxon>Agaricomycetes</taxon>
        <taxon>Polyporales</taxon>
        <taxon>Fomitopsis</taxon>
    </lineage>
</organism>
<evidence type="ECO:0000256" key="6">
    <source>
        <dbReference type="ARBA" id="ARBA00022989"/>
    </source>
</evidence>
<dbReference type="Proteomes" id="UP000015241">
    <property type="component" value="Unassembled WGS sequence"/>
</dbReference>
<evidence type="ECO:0000256" key="3">
    <source>
        <dbReference type="ARBA" id="ARBA00022737"/>
    </source>
</evidence>
<evidence type="ECO:0000313" key="12">
    <source>
        <dbReference type="EMBL" id="EPS94677.1"/>
    </source>
</evidence>
<keyword evidence="3" id="KW-0677">Repeat</keyword>
<dbReference type="Gene3D" id="1.25.40.10">
    <property type="entry name" value="Tetratricopeptide repeat domain"/>
    <property type="match status" value="1"/>
</dbReference>
<keyword evidence="4" id="KW-1000">Mitochondrion outer membrane</keyword>
<dbReference type="SUPFAM" id="SSF48452">
    <property type="entry name" value="TPR-like"/>
    <property type="match status" value="1"/>
</dbReference>
<dbReference type="InterPro" id="IPR011990">
    <property type="entry name" value="TPR-like_helical_dom_sf"/>
</dbReference>
<feature type="region of interest" description="Disordered" evidence="11">
    <location>
        <begin position="862"/>
        <end position="889"/>
    </location>
</feature>
<keyword evidence="7" id="KW-0496">Mitochondrion</keyword>